<evidence type="ECO:0000256" key="2">
    <source>
        <dbReference type="ARBA" id="ARBA00022618"/>
    </source>
</evidence>
<dbReference type="HOGENOM" id="CLU_045647_5_2_7"/>
<dbReference type="Gene3D" id="1.10.10.10">
    <property type="entry name" value="Winged helix-like DNA-binding domain superfamily/Winged helix DNA-binding domain"/>
    <property type="match status" value="2"/>
</dbReference>
<dbReference type="NCBIfam" id="TIGR00281">
    <property type="entry name" value="SMC-Scp complex subunit ScpB"/>
    <property type="match status" value="1"/>
</dbReference>
<dbReference type="STRING" id="316067.Geob_3014"/>
<dbReference type="Proteomes" id="UP000007721">
    <property type="component" value="Chromosome"/>
</dbReference>
<keyword evidence="6" id="KW-1185">Reference proteome</keyword>
<sequence length="208" mass="23405">MALMSLRKSKKGMPMSANLKSVIESLIFVSEQPVSLDRLCGVLEEHERPEIREALELLVEEYRDSARGIVLAEVAGGYQFRSRPENADYLRRLTRSKTTKFSQSALETLAIIAYRQPITRAEIEYLRGVDSGGVVKSLLEKKLLKILGKKEIPGKPLIYGTSREFLELFNLKDLSSLPSLKEIQELAPTDAFSAQQDLPLDDPEQPDQ</sequence>
<evidence type="ECO:0000256" key="4">
    <source>
        <dbReference type="ARBA" id="ARBA00023306"/>
    </source>
</evidence>
<gene>
    <name evidence="5" type="primary">scpB</name>
    <name evidence="5" type="ordered locus">Geob_3014</name>
</gene>
<evidence type="ECO:0000313" key="5">
    <source>
        <dbReference type="EMBL" id="ACM21357.1"/>
    </source>
</evidence>
<dbReference type="eggNOG" id="COG1386">
    <property type="taxonomic scope" value="Bacteria"/>
</dbReference>
<keyword evidence="4" id="KW-0131">Cell cycle</keyword>
<keyword evidence="1" id="KW-0963">Cytoplasm</keyword>
<dbReference type="Pfam" id="PF04079">
    <property type="entry name" value="SMC_ScpB"/>
    <property type="match status" value="1"/>
</dbReference>
<dbReference type="KEGG" id="geo:Geob_3014"/>
<dbReference type="GO" id="GO:0051301">
    <property type="term" value="P:cell division"/>
    <property type="evidence" value="ECO:0007669"/>
    <property type="project" value="UniProtKB-KW"/>
</dbReference>
<evidence type="ECO:0000256" key="3">
    <source>
        <dbReference type="ARBA" id="ARBA00022829"/>
    </source>
</evidence>
<accession>B9M311</accession>
<dbReference type="EMBL" id="CP001390">
    <property type="protein sequence ID" value="ACM21357.1"/>
    <property type="molecule type" value="Genomic_DNA"/>
</dbReference>
<dbReference type="InterPro" id="IPR036388">
    <property type="entry name" value="WH-like_DNA-bd_sf"/>
</dbReference>
<proteinExistence type="predicted"/>
<protein>
    <submittedName>
        <fullName evidence="5">Chromosome segregation and condensation protein ScpB</fullName>
    </submittedName>
</protein>
<evidence type="ECO:0000256" key="1">
    <source>
        <dbReference type="ARBA" id="ARBA00022490"/>
    </source>
</evidence>
<name>B9M311_GEODF</name>
<dbReference type="InterPro" id="IPR005234">
    <property type="entry name" value="ScpB_csome_segregation"/>
</dbReference>
<dbReference type="PANTHER" id="PTHR34298">
    <property type="entry name" value="SEGREGATION AND CONDENSATION PROTEIN B"/>
    <property type="match status" value="1"/>
</dbReference>
<dbReference type="SUPFAM" id="SSF46785">
    <property type="entry name" value="Winged helix' DNA-binding domain"/>
    <property type="match status" value="2"/>
</dbReference>
<keyword evidence="2" id="KW-0132">Cell division</keyword>
<dbReference type="GO" id="GO:0051304">
    <property type="term" value="P:chromosome separation"/>
    <property type="evidence" value="ECO:0007669"/>
    <property type="project" value="InterPro"/>
</dbReference>
<keyword evidence="3" id="KW-0159">Chromosome partition</keyword>
<dbReference type="InterPro" id="IPR036390">
    <property type="entry name" value="WH_DNA-bd_sf"/>
</dbReference>
<evidence type="ECO:0000313" key="6">
    <source>
        <dbReference type="Proteomes" id="UP000007721"/>
    </source>
</evidence>
<dbReference type="PIRSF" id="PIRSF019345">
    <property type="entry name" value="ScpB"/>
    <property type="match status" value="1"/>
</dbReference>
<dbReference type="PANTHER" id="PTHR34298:SF2">
    <property type="entry name" value="SEGREGATION AND CONDENSATION PROTEIN B"/>
    <property type="match status" value="1"/>
</dbReference>
<dbReference type="AlphaFoldDB" id="B9M311"/>
<reference evidence="5 6" key="1">
    <citation type="submission" date="2009-01" db="EMBL/GenBank/DDBJ databases">
        <title>Complete sequence of Geobacter sp. FRC-32.</title>
        <authorList>
            <consortium name="US DOE Joint Genome Institute"/>
            <person name="Lucas S."/>
            <person name="Copeland A."/>
            <person name="Lapidus A."/>
            <person name="Glavina del Rio T."/>
            <person name="Dalin E."/>
            <person name="Tice H."/>
            <person name="Bruce D."/>
            <person name="Goodwin L."/>
            <person name="Pitluck S."/>
            <person name="Saunders E."/>
            <person name="Brettin T."/>
            <person name="Detter J.C."/>
            <person name="Han C."/>
            <person name="Larimer F."/>
            <person name="Land M."/>
            <person name="Hauser L."/>
            <person name="Kyrpides N."/>
            <person name="Ovchinnikova G."/>
            <person name="Kostka J."/>
            <person name="Richardson P."/>
        </authorList>
    </citation>
    <scope>NUCLEOTIDE SEQUENCE [LARGE SCALE GENOMIC DNA]</scope>
    <source>
        <strain evidence="6">DSM 22248 / JCM 15807 / FRC-32</strain>
    </source>
</reference>
<organism evidence="5 6">
    <name type="scientific">Geotalea daltonii (strain DSM 22248 / JCM 15807 / FRC-32)</name>
    <name type="common">Geobacter daltonii</name>
    <dbReference type="NCBI Taxonomy" id="316067"/>
    <lineage>
        <taxon>Bacteria</taxon>
        <taxon>Pseudomonadati</taxon>
        <taxon>Thermodesulfobacteriota</taxon>
        <taxon>Desulfuromonadia</taxon>
        <taxon>Geobacterales</taxon>
        <taxon>Geobacteraceae</taxon>
        <taxon>Geotalea</taxon>
    </lineage>
</organism>